<feature type="transmembrane region" description="Helical" evidence="3">
    <location>
        <begin position="530"/>
        <end position="547"/>
    </location>
</feature>
<gene>
    <name evidence="4" type="ORF">PCOS0759_LOCUS7579</name>
</gene>
<dbReference type="EMBL" id="HBGD01009199">
    <property type="protein sequence ID" value="CAD9084325.1"/>
    <property type="molecule type" value="Transcribed_RNA"/>
</dbReference>
<dbReference type="PANTHER" id="PTHR48043">
    <property type="entry name" value="EG:EG0003.4 PROTEIN-RELATED"/>
    <property type="match status" value="1"/>
</dbReference>
<evidence type="ECO:0000256" key="1">
    <source>
        <dbReference type="ARBA" id="ARBA00022676"/>
    </source>
</evidence>
<protein>
    <submittedName>
        <fullName evidence="4">Uncharacterized protein</fullName>
    </submittedName>
</protein>
<evidence type="ECO:0000256" key="3">
    <source>
        <dbReference type="SAM" id="Phobius"/>
    </source>
</evidence>
<keyword evidence="3" id="KW-0472">Membrane</keyword>
<keyword evidence="3" id="KW-1133">Transmembrane helix</keyword>
<dbReference type="InterPro" id="IPR050271">
    <property type="entry name" value="UDP-glycosyltransferase"/>
</dbReference>
<evidence type="ECO:0000313" key="4">
    <source>
        <dbReference type="EMBL" id="CAD9084325.1"/>
    </source>
</evidence>
<evidence type="ECO:0000256" key="2">
    <source>
        <dbReference type="ARBA" id="ARBA00022679"/>
    </source>
</evidence>
<keyword evidence="3" id="KW-0812">Transmembrane</keyword>
<proteinExistence type="predicted"/>
<dbReference type="Gene3D" id="3.40.50.2000">
    <property type="entry name" value="Glycogen Phosphorylase B"/>
    <property type="match status" value="1"/>
</dbReference>
<keyword evidence="1" id="KW-0328">Glycosyltransferase</keyword>
<accession>A0A7S1PH89</accession>
<keyword evidence="2" id="KW-0808">Transferase</keyword>
<name>A0A7S1PH89_9EUKA</name>
<sequence>MKSCLTLHALSRARSNSSLEHLLLLQPCFLLITHSTSASMLNPVTYPCHTESPKSEENMTSLHSRFLAPVIFLVLLIHTIHSQQQQIYILSHNSFSHSVIPHRLKRFLQQKFSTHDPQVNVEHFQLKRLSEDSLAELPLKSGSVAPPPLYLVETFLLFGSAFSKNLYSLLNSTNVVLLSIGLPSDSIWLPLLARNETQWGMYPKEASEMKELFRVQPSSLRSNFLSQVHKEILPFKELIANFVFEMMRSFFQLRHGKLDVVYFDAKLGGKEVNKLNSKQRFFRLSPLVQYSIDESNALQQKGDLTPAEQNIISWMKSETNRHRNRVVYVSFRSRSNLDTERLTFLVKTFESFLSSKDEFLVLLQLNTPDQQSRDAQMLSGRLYIRNGLIDHSWLLRMSQIELWVHQGGFNSMMESIFWRKPSIIIPMNIDQFENAIRISTLQIGMNINTKASNKHIAVQFMTALNAYFDEQSEHLLSLYRYNVEQLAHQMERSQIDEEGFADYISNRLKSVIAEHSIPGHYTHPVQFNDVVIVVGIAVFLAIMWGYGCHQLNSCLRATGVPKKRDGKKKFLQQKKIALVAEKRAKLAERR</sequence>
<dbReference type="PANTHER" id="PTHR48043:SF145">
    <property type="entry name" value="FI06409P-RELATED"/>
    <property type="match status" value="1"/>
</dbReference>
<dbReference type="GO" id="GO:0016757">
    <property type="term" value="F:glycosyltransferase activity"/>
    <property type="evidence" value="ECO:0007669"/>
    <property type="project" value="UniProtKB-KW"/>
</dbReference>
<reference evidence="4" key="1">
    <citation type="submission" date="2021-01" db="EMBL/GenBank/DDBJ databases">
        <authorList>
            <person name="Corre E."/>
            <person name="Pelletier E."/>
            <person name="Niang G."/>
            <person name="Scheremetjew M."/>
            <person name="Finn R."/>
            <person name="Kale V."/>
            <person name="Holt S."/>
            <person name="Cochrane G."/>
            <person name="Meng A."/>
            <person name="Brown T."/>
            <person name="Cohen L."/>
        </authorList>
    </citation>
    <scope>NUCLEOTIDE SEQUENCE</scope>
    <source>
        <strain evidence="4">WS</strain>
    </source>
</reference>
<organism evidence="4">
    <name type="scientific">Percolomonas cosmopolitus</name>
    <dbReference type="NCBI Taxonomy" id="63605"/>
    <lineage>
        <taxon>Eukaryota</taxon>
        <taxon>Discoba</taxon>
        <taxon>Heterolobosea</taxon>
        <taxon>Tetramitia</taxon>
        <taxon>Eutetramitia</taxon>
        <taxon>Percolomonadidae</taxon>
        <taxon>Percolomonas</taxon>
    </lineage>
</organism>
<dbReference type="AlphaFoldDB" id="A0A7S1PH89"/>
<dbReference type="SUPFAM" id="SSF53756">
    <property type="entry name" value="UDP-Glycosyltransferase/glycogen phosphorylase"/>
    <property type="match status" value="1"/>
</dbReference>